<accession>A0A1G1TLX1</accession>
<feature type="domain" description="PAS" evidence="2">
    <location>
        <begin position="22"/>
        <end position="64"/>
    </location>
</feature>
<evidence type="ECO:0000313" key="4">
    <source>
        <dbReference type="Proteomes" id="UP000177506"/>
    </source>
</evidence>
<evidence type="ECO:0000313" key="3">
    <source>
        <dbReference type="EMBL" id="OGX91873.1"/>
    </source>
</evidence>
<dbReference type="AlphaFoldDB" id="A0A1G1TLX1"/>
<protein>
    <recommendedName>
        <fullName evidence="2">PAS domain-containing protein</fullName>
    </recommendedName>
</protein>
<dbReference type="OrthoDB" id="9814202at2"/>
<gene>
    <name evidence="3" type="ORF">BEN49_18075</name>
</gene>
<keyword evidence="1" id="KW-0175">Coiled coil</keyword>
<dbReference type="SUPFAM" id="SSF55785">
    <property type="entry name" value="PYP-like sensor domain (PAS domain)"/>
    <property type="match status" value="2"/>
</dbReference>
<proteinExistence type="predicted"/>
<evidence type="ECO:0000259" key="2">
    <source>
        <dbReference type="PROSITE" id="PS50112"/>
    </source>
</evidence>
<sequence length="231" mass="25775">MEVKLAAAEQAVAEAQQAAQRHENEMLAVLQAIPVATMLLDGNNQVRYVNHKCRDMFGLSTDSLQRLNEQRNASGMLANPQLLADPENVRVQLRAMRAINHTSLNNDFTLTDGRIIAVDYLVLDGVGAGHLFSARDVTSQRRTEQQLAEQQAFYNDVITNLPAAVSVLGADLRYLFVNAVAEPNPKVRAAIVGTDTAECYVLRGRSKLQAEQRQQHLERAVQQRREVTWEE</sequence>
<dbReference type="EMBL" id="MDZA01000026">
    <property type="protein sequence ID" value="OGX91873.1"/>
    <property type="molecule type" value="Genomic_DNA"/>
</dbReference>
<dbReference type="InterPro" id="IPR035965">
    <property type="entry name" value="PAS-like_dom_sf"/>
</dbReference>
<evidence type="ECO:0000256" key="1">
    <source>
        <dbReference type="SAM" id="Coils"/>
    </source>
</evidence>
<feature type="coiled-coil region" evidence="1">
    <location>
        <begin position="5"/>
        <end position="32"/>
    </location>
</feature>
<name>A0A1G1TLX1_9BACT</name>
<dbReference type="InterPro" id="IPR000014">
    <property type="entry name" value="PAS"/>
</dbReference>
<organism evidence="3 4">
    <name type="scientific">Hymenobacter coccineus</name>
    <dbReference type="NCBI Taxonomy" id="1908235"/>
    <lineage>
        <taxon>Bacteria</taxon>
        <taxon>Pseudomonadati</taxon>
        <taxon>Bacteroidota</taxon>
        <taxon>Cytophagia</taxon>
        <taxon>Cytophagales</taxon>
        <taxon>Hymenobacteraceae</taxon>
        <taxon>Hymenobacter</taxon>
    </lineage>
</organism>
<dbReference type="PROSITE" id="PS50112">
    <property type="entry name" value="PAS"/>
    <property type="match status" value="1"/>
</dbReference>
<dbReference type="RefSeq" id="WP_070740212.1">
    <property type="nucleotide sequence ID" value="NZ_MDZA01000026.1"/>
</dbReference>
<keyword evidence="4" id="KW-1185">Reference proteome</keyword>
<dbReference type="Gene3D" id="3.30.450.20">
    <property type="entry name" value="PAS domain"/>
    <property type="match status" value="2"/>
</dbReference>
<comment type="caution">
    <text evidence="3">The sequence shown here is derived from an EMBL/GenBank/DDBJ whole genome shotgun (WGS) entry which is preliminary data.</text>
</comment>
<dbReference type="Proteomes" id="UP000177506">
    <property type="component" value="Unassembled WGS sequence"/>
</dbReference>
<reference evidence="3 4" key="1">
    <citation type="submission" date="2016-08" db="EMBL/GenBank/DDBJ databases">
        <title>Hymenobacter coccineus sp. nov., Hymenobacter lapidarius sp. nov. and Hymenobacter glacialis sp. nov., isolated from Antarctic soil.</title>
        <authorList>
            <person name="Sedlacek I."/>
            <person name="Kralova S."/>
            <person name="Kyrova K."/>
            <person name="Maslanova I."/>
            <person name="Stankova E."/>
            <person name="Vrbovska V."/>
            <person name="Nemec M."/>
            <person name="Bartak M."/>
            <person name="Svec P."/>
            <person name="Busse H.-J."/>
            <person name="Pantucek R."/>
        </authorList>
    </citation>
    <scope>NUCLEOTIDE SEQUENCE [LARGE SCALE GENOMIC DNA]</scope>
    <source>
        <strain evidence="3 4">CCM 8649</strain>
    </source>
</reference>
<dbReference type="Pfam" id="PF13188">
    <property type="entry name" value="PAS_8"/>
    <property type="match status" value="1"/>
</dbReference>